<evidence type="ECO:0000256" key="8">
    <source>
        <dbReference type="SAM" id="Phobius"/>
    </source>
</evidence>
<keyword evidence="10" id="KW-1185">Reference proteome</keyword>
<feature type="transmembrane region" description="Helical" evidence="8">
    <location>
        <begin position="248"/>
        <end position="267"/>
    </location>
</feature>
<dbReference type="Gene3D" id="1.20.1070.10">
    <property type="entry name" value="Rhodopsin 7-helix transmembrane proteins"/>
    <property type="match status" value="1"/>
</dbReference>
<name>A0A091ENY8_CORBR</name>
<proteinExistence type="predicted"/>
<evidence type="ECO:0000256" key="6">
    <source>
        <dbReference type="ARBA" id="ARBA00023170"/>
    </source>
</evidence>
<feature type="transmembrane region" description="Helical" evidence="8">
    <location>
        <begin position="59"/>
        <end position="83"/>
    </location>
</feature>
<dbReference type="PANTHER" id="PTHR11334:SF68">
    <property type="entry name" value="G-PROTEIN COUPLED RECEPTORS FAMILY 1 PROFILE DOMAIN-CONTAINING PROTEIN-RELATED"/>
    <property type="match status" value="1"/>
</dbReference>
<dbReference type="InterPro" id="IPR000276">
    <property type="entry name" value="GPCR_Rhodpsn"/>
</dbReference>
<dbReference type="InterPro" id="IPR026234">
    <property type="entry name" value="MRGPCRFAMILY"/>
</dbReference>
<accession>A0A091ENY8</accession>
<gene>
    <name evidence="9" type="ORF">N302_08627</name>
</gene>
<feature type="non-terminal residue" evidence="9">
    <location>
        <position position="289"/>
    </location>
</feature>
<evidence type="ECO:0000256" key="4">
    <source>
        <dbReference type="ARBA" id="ARBA00023040"/>
    </source>
</evidence>
<dbReference type="SUPFAM" id="SSF81321">
    <property type="entry name" value="Family A G protein-coupled receptor-like"/>
    <property type="match status" value="1"/>
</dbReference>
<keyword evidence="5 8" id="KW-0472">Membrane</keyword>
<feature type="transmembrane region" description="Helical" evidence="8">
    <location>
        <begin position="176"/>
        <end position="195"/>
    </location>
</feature>
<reference evidence="9 10" key="1">
    <citation type="submission" date="2014-04" db="EMBL/GenBank/DDBJ databases">
        <title>Genome evolution of avian class.</title>
        <authorList>
            <person name="Zhang G."/>
            <person name="Li C."/>
        </authorList>
    </citation>
    <scope>NUCLEOTIDE SEQUENCE [LARGE SCALE GENOMIC DNA]</scope>
    <source>
        <strain evidence="9">BGI_N302</strain>
    </source>
</reference>
<evidence type="ECO:0000256" key="7">
    <source>
        <dbReference type="ARBA" id="ARBA00023224"/>
    </source>
</evidence>
<keyword evidence="2 8" id="KW-0812">Transmembrane</keyword>
<dbReference type="Proteomes" id="UP000052976">
    <property type="component" value="Unassembled WGS sequence"/>
</dbReference>
<organism evidence="9 10">
    <name type="scientific">Corvus brachyrhynchos</name>
    <name type="common">American crow</name>
    <dbReference type="NCBI Taxonomy" id="85066"/>
    <lineage>
        <taxon>Eukaryota</taxon>
        <taxon>Metazoa</taxon>
        <taxon>Chordata</taxon>
        <taxon>Craniata</taxon>
        <taxon>Vertebrata</taxon>
        <taxon>Euteleostomi</taxon>
        <taxon>Archelosauria</taxon>
        <taxon>Archosauria</taxon>
        <taxon>Dinosauria</taxon>
        <taxon>Saurischia</taxon>
        <taxon>Theropoda</taxon>
        <taxon>Coelurosauria</taxon>
        <taxon>Aves</taxon>
        <taxon>Neognathae</taxon>
        <taxon>Neoaves</taxon>
        <taxon>Telluraves</taxon>
        <taxon>Australaves</taxon>
        <taxon>Passeriformes</taxon>
        <taxon>Corvoidea</taxon>
        <taxon>Corvidae</taxon>
        <taxon>Corvus</taxon>
    </lineage>
</organism>
<dbReference type="EMBL" id="KK718731">
    <property type="protein sequence ID" value="KFO58312.1"/>
    <property type="molecule type" value="Genomic_DNA"/>
</dbReference>
<evidence type="ECO:0000256" key="1">
    <source>
        <dbReference type="ARBA" id="ARBA00004141"/>
    </source>
</evidence>
<feature type="transmembrane region" description="Helical" evidence="8">
    <location>
        <begin position="95"/>
        <end position="122"/>
    </location>
</feature>
<dbReference type="AlphaFoldDB" id="A0A091ENY8"/>
<feature type="transmembrane region" description="Helical" evidence="8">
    <location>
        <begin position="216"/>
        <end position="236"/>
    </location>
</feature>
<dbReference type="GO" id="GO:0004930">
    <property type="term" value="F:G protein-coupled receptor activity"/>
    <property type="evidence" value="ECO:0007669"/>
    <property type="project" value="UniProtKB-KW"/>
</dbReference>
<evidence type="ECO:0000256" key="3">
    <source>
        <dbReference type="ARBA" id="ARBA00022989"/>
    </source>
</evidence>
<feature type="transmembrane region" description="Helical" evidence="8">
    <location>
        <begin position="142"/>
        <end position="164"/>
    </location>
</feature>
<keyword evidence="4" id="KW-0297">G-protein coupled receptor</keyword>
<feature type="transmembrane region" description="Helical" evidence="8">
    <location>
        <begin position="27"/>
        <end position="47"/>
    </location>
</feature>
<evidence type="ECO:0000256" key="2">
    <source>
        <dbReference type="ARBA" id="ARBA00022692"/>
    </source>
</evidence>
<dbReference type="PANTHER" id="PTHR11334">
    <property type="entry name" value="MAS-RELATED G-PROTEIN COUPLED RECEPTOR"/>
    <property type="match status" value="1"/>
</dbReference>
<dbReference type="GO" id="GO:0005886">
    <property type="term" value="C:plasma membrane"/>
    <property type="evidence" value="ECO:0007669"/>
    <property type="project" value="TreeGrafter"/>
</dbReference>
<keyword evidence="6 9" id="KW-0675">Receptor</keyword>
<dbReference type="PRINTS" id="PR00237">
    <property type="entry name" value="GPCRRHODOPSN"/>
</dbReference>
<keyword evidence="3 8" id="KW-1133">Transmembrane helix</keyword>
<keyword evidence="7" id="KW-0807">Transducer</keyword>
<evidence type="ECO:0000313" key="10">
    <source>
        <dbReference type="Proteomes" id="UP000052976"/>
    </source>
</evidence>
<evidence type="ECO:0000313" key="9">
    <source>
        <dbReference type="EMBL" id="KFO58312.1"/>
    </source>
</evidence>
<comment type="subcellular location">
    <subcellularLocation>
        <location evidence="1">Membrane</location>
        <topology evidence="1">Multi-pass membrane protein</topology>
    </subcellularLocation>
</comment>
<sequence length="289" mass="33134">MEVSSVSPPSASPTEEADLCEIDVTNVAIHSVSLLICLCGLAGNRAVVRHIVMNDITEFIFDLAVADFLFLIFALPSALLFLLEDVSCSPIMPQVYVSFLFQLSMVSYYWGLLRLVNIGIILDMDKLCKLCCRYNIPKRRLWVVYSVQYWTFFALFTVFPTVTFLCPSHEQEHCRVVLISIFAIFLLIFAAPMVITRTVNIIKAKCGSRQQQPKRLDIVIFIIVLFTLFISLWNFLQQLGYIAVSSQLFFLLTCIHSTIKPLIYFLVGRCWRPCSVRSLREALWRVFED</sequence>
<protein>
    <submittedName>
        <fullName evidence="9">Mas-related G-protein coupled receptor member H</fullName>
    </submittedName>
</protein>
<evidence type="ECO:0000256" key="5">
    <source>
        <dbReference type="ARBA" id="ARBA00023136"/>
    </source>
</evidence>